<accession>A0ABT8RFC0</accession>
<organism evidence="1 2">
    <name type="scientific">Rhodocytophaga aerolata</name>
    <dbReference type="NCBI Taxonomy" id="455078"/>
    <lineage>
        <taxon>Bacteria</taxon>
        <taxon>Pseudomonadati</taxon>
        <taxon>Bacteroidota</taxon>
        <taxon>Cytophagia</taxon>
        <taxon>Cytophagales</taxon>
        <taxon>Rhodocytophagaceae</taxon>
        <taxon>Rhodocytophaga</taxon>
    </lineage>
</organism>
<reference evidence="1" key="1">
    <citation type="submission" date="2023-07" db="EMBL/GenBank/DDBJ databases">
        <title>The genome sequence of Rhodocytophaga aerolata KACC 12507.</title>
        <authorList>
            <person name="Zhang X."/>
        </authorList>
    </citation>
    <scope>NUCLEOTIDE SEQUENCE</scope>
    <source>
        <strain evidence="1">KACC 12507</strain>
    </source>
</reference>
<comment type="caution">
    <text evidence="1">The sequence shown here is derived from an EMBL/GenBank/DDBJ whole genome shotgun (WGS) entry which is preliminary data.</text>
</comment>
<dbReference type="EMBL" id="JAUKPO010000019">
    <property type="protein sequence ID" value="MDO1449470.1"/>
    <property type="molecule type" value="Genomic_DNA"/>
</dbReference>
<evidence type="ECO:0000313" key="1">
    <source>
        <dbReference type="EMBL" id="MDO1449470.1"/>
    </source>
</evidence>
<protein>
    <recommendedName>
        <fullName evidence="3">ATP-grasp domain-containing protein</fullName>
    </recommendedName>
</protein>
<evidence type="ECO:0008006" key="3">
    <source>
        <dbReference type="Google" id="ProtNLM"/>
    </source>
</evidence>
<proteinExistence type="predicted"/>
<sequence>MKLYHTIREAYNTYKESLNYWLIFASLSYKGKQERKTVVFYPELPRSRHILGRIFRILRYQITTDLQAAGKAAFVVSWEDTTFRRQLPELLNLSANRLVINSGSLDISKTYVDTTFGKVFGYQTLIDPTTYQGLCVKKGDINALHNGSIVACPVAYPEDGFIYQKLINNQTGVFIEDIRVPVFLHDIPFVYVKNRPVDSRFGSKNTKCVMVPTHQVLSAIEVTNIIEFCKQMRLDYGELDVLRDREDGKIYIVDVNNTPGGPPHNLSRVDEIRALRKLTAAFIKNFIEAAPAKSTNTAVIQQ</sequence>
<keyword evidence="2" id="KW-1185">Reference proteome</keyword>
<gene>
    <name evidence="1" type="ORF">Q0590_24555</name>
</gene>
<dbReference type="Proteomes" id="UP001168528">
    <property type="component" value="Unassembled WGS sequence"/>
</dbReference>
<evidence type="ECO:0000313" key="2">
    <source>
        <dbReference type="Proteomes" id="UP001168528"/>
    </source>
</evidence>
<dbReference type="RefSeq" id="WP_302040273.1">
    <property type="nucleotide sequence ID" value="NZ_JAUKPO010000019.1"/>
</dbReference>
<name>A0ABT8RFC0_9BACT</name>